<protein>
    <submittedName>
        <fullName evidence="2">Uncharacterized protein</fullName>
    </submittedName>
</protein>
<dbReference type="EnsemblPlants" id="ORUFI03G38940.1">
    <property type="protein sequence ID" value="ORUFI03G38940.1"/>
    <property type="gene ID" value="ORUFI03G38940"/>
</dbReference>
<sequence>KSYYSHPAHYHHQFITTKKLIKSSIGCRGRAKLPVHQLTGLPLEAEDHHGNSCHGGADGRSSIHHRPRDPAPCRGPQVSEQPPSRPPQRRPWPWPSPSRQRRERPREGIHQEAVHPSLGQEHQKGAKPQQVIEGPGV</sequence>
<keyword evidence="3" id="KW-1185">Reference proteome</keyword>
<dbReference type="Proteomes" id="UP000008022">
    <property type="component" value="Unassembled WGS sequence"/>
</dbReference>
<accession>A0A0E0P2I2</accession>
<feature type="compositionally biased region" description="Basic and acidic residues" evidence="1">
    <location>
        <begin position="104"/>
        <end position="113"/>
    </location>
</feature>
<feature type="region of interest" description="Disordered" evidence="1">
    <location>
        <begin position="45"/>
        <end position="137"/>
    </location>
</feature>
<feature type="compositionally biased region" description="Pro residues" evidence="1">
    <location>
        <begin position="83"/>
        <end position="96"/>
    </location>
</feature>
<name>A0A0E0P2I2_ORYRU</name>
<dbReference type="HOGENOM" id="CLU_1870434_0_0_1"/>
<proteinExistence type="predicted"/>
<evidence type="ECO:0000313" key="2">
    <source>
        <dbReference type="EnsemblPlants" id="ORUFI03G38940.1"/>
    </source>
</evidence>
<dbReference type="Gramene" id="ORUFI03G38940.1">
    <property type="protein sequence ID" value="ORUFI03G38940.1"/>
    <property type="gene ID" value="ORUFI03G38940"/>
</dbReference>
<dbReference type="AlphaFoldDB" id="A0A0E0P2I2"/>
<evidence type="ECO:0000256" key="1">
    <source>
        <dbReference type="SAM" id="MobiDB-lite"/>
    </source>
</evidence>
<evidence type="ECO:0000313" key="3">
    <source>
        <dbReference type="Proteomes" id="UP000008022"/>
    </source>
</evidence>
<organism evidence="2 3">
    <name type="scientific">Oryza rufipogon</name>
    <name type="common">Brownbeard rice</name>
    <name type="synonym">Asian wild rice</name>
    <dbReference type="NCBI Taxonomy" id="4529"/>
    <lineage>
        <taxon>Eukaryota</taxon>
        <taxon>Viridiplantae</taxon>
        <taxon>Streptophyta</taxon>
        <taxon>Embryophyta</taxon>
        <taxon>Tracheophyta</taxon>
        <taxon>Spermatophyta</taxon>
        <taxon>Magnoliopsida</taxon>
        <taxon>Liliopsida</taxon>
        <taxon>Poales</taxon>
        <taxon>Poaceae</taxon>
        <taxon>BOP clade</taxon>
        <taxon>Oryzoideae</taxon>
        <taxon>Oryzeae</taxon>
        <taxon>Oryzinae</taxon>
        <taxon>Oryza</taxon>
    </lineage>
</organism>
<reference evidence="2" key="2">
    <citation type="submission" date="2015-06" db="UniProtKB">
        <authorList>
            <consortium name="EnsemblPlants"/>
        </authorList>
    </citation>
    <scope>IDENTIFICATION</scope>
</reference>
<reference evidence="3" key="1">
    <citation type="submission" date="2013-06" db="EMBL/GenBank/DDBJ databases">
        <authorList>
            <person name="Zhao Q."/>
        </authorList>
    </citation>
    <scope>NUCLEOTIDE SEQUENCE</scope>
    <source>
        <strain evidence="3">cv. W1943</strain>
    </source>
</reference>